<keyword evidence="1" id="KW-0175">Coiled coil</keyword>
<evidence type="ECO:0000313" key="3">
    <source>
        <dbReference type="Proteomes" id="UP000800235"/>
    </source>
</evidence>
<comment type="caution">
    <text evidence="2">The sequence shown here is derived from an EMBL/GenBank/DDBJ whole genome shotgun (WGS) entry which is preliminary data.</text>
</comment>
<gene>
    <name evidence="2" type="ORF">EJ08DRAFT_661422</name>
</gene>
<dbReference type="Proteomes" id="UP000800235">
    <property type="component" value="Unassembled WGS sequence"/>
</dbReference>
<accession>A0A9P4TXY6</accession>
<evidence type="ECO:0000256" key="1">
    <source>
        <dbReference type="SAM" id="Coils"/>
    </source>
</evidence>
<dbReference type="EMBL" id="MU007044">
    <property type="protein sequence ID" value="KAF2429741.1"/>
    <property type="molecule type" value="Genomic_DNA"/>
</dbReference>
<keyword evidence="3" id="KW-1185">Reference proteome</keyword>
<name>A0A9P4TXY6_9PEZI</name>
<evidence type="ECO:0000313" key="2">
    <source>
        <dbReference type="EMBL" id="KAF2429741.1"/>
    </source>
</evidence>
<protein>
    <submittedName>
        <fullName evidence="2">Uncharacterized protein</fullName>
    </submittedName>
</protein>
<proteinExistence type="predicted"/>
<reference evidence="2" key="1">
    <citation type="journal article" date="2020" name="Stud. Mycol.">
        <title>101 Dothideomycetes genomes: a test case for predicting lifestyles and emergence of pathogens.</title>
        <authorList>
            <person name="Haridas S."/>
            <person name="Albert R."/>
            <person name="Binder M."/>
            <person name="Bloem J."/>
            <person name="Labutti K."/>
            <person name="Salamov A."/>
            <person name="Andreopoulos B."/>
            <person name="Baker S."/>
            <person name="Barry K."/>
            <person name="Bills G."/>
            <person name="Bluhm B."/>
            <person name="Cannon C."/>
            <person name="Castanera R."/>
            <person name="Culley D."/>
            <person name="Daum C."/>
            <person name="Ezra D."/>
            <person name="Gonzalez J."/>
            <person name="Henrissat B."/>
            <person name="Kuo A."/>
            <person name="Liang C."/>
            <person name="Lipzen A."/>
            <person name="Lutzoni F."/>
            <person name="Magnuson J."/>
            <person name="Mondo S."/>
            <person name="Nolan M."/>
            <person name="Ohm R."/>
            <person name="Pangilinan J."/>
            <person name="Park H.-J."/>
            <person name="Ramirez L."/>
            <person name="Alfaro M."/>
            <person name="Sun H."/>
            <person name="Tritt A."/>
            <person name="Yoshinaga Y."/>
            <person name="Zwiers L.-H."/>
            <person name="Turgeon B."/>
            <person name="Goodwin S."/>
            <person name="Spatafora J."/>
            <person name="Crous P."/>
            <person name="Grigoriev I."/>
        </authorList>
    </citation>
    <scope>NUCLEOTIDE SEQUENCE</scope>
    <source>
        <strain evidence="2">CBS 130266</strain>
    </source>
</reference>
<sequence>MIVIRIDDASCKNDHPSSSCVRVLESYDILMEQRNAGKLMEGRIYQRWAASYLSGHIRNVITAALLTMASTSEQQRMNPFCCKALAGRLLQTVKEELKDLNDKIEMCEKKIENCSIERRALKLEKPIPEGQYQHADQNRLGQAHLDDVEEALEAAELGKDLPGLGAAQVLEIIEHLNAKPDAKVADTSTAGRTSSSYIDDFFKQAAEDRQAFADANKQLQELRNRTIRLRSLLEFAKWGQSDKEPIPDDSKHSDATPYWLVAMTEVIKHADRTTESDRFFLPAINNDTTELEDFVEVDINGQGRHQTGLPLLSPSWDDACEMNTIQCLNCLVRAIPTPKAPWTTDNCRSYKFFWWESPAVTDLRGRFNGAMKGPFLGKMEGTMSGVAKGDRIEGKIRPSGLVGGFKGNIRGLSDGTLEINGAIMGENPPYENFGVLKDFSGNFDGVLGRGSHSKDGGELQGQLFGQLNGTLRAV</sequence>
<feature type="coiled-coil region" evidence="1">
    <location>
        <begin position="83"/>
        <end position="124"/>
    </location>
</feature>
<dbReference type="AlphaFoldDB" id="A0A9P4TXY6"/>
<organism evidence="2 3">
    <name type="scientific">Tothia fuscella</name>
    <dbReference type="NCBI Taxonomy" id="1048955"/>
    <lineage>
        <taxon>Eukaryota</taxon>
        <taxon>Fungi</taxon>
        <taxon>Dikarya</taxon>
        <taxon>Ascomycota</taxon>
        <taxon>Pezizomycotina</taxon>
        <taxon>Dothideomycetes</taxon>
        <taxon>Pleosporomycetidae</taxon>
        <taxon>Venturiales</taxon>
        <taxon>Cylindrosympodiaceae</taxon>
        <taxon>Tothia</taxon>
    </lineage>
</organism>